<dbReference type="AlphaFoldDB" id="A0A916JYN3"/>
<dbReference type="InterPro" id="IPR013096">
    <property type="entry name" value="Cupin_2"/>
</dbReference>
<feature type="domain" description="HTH cro/C1-type" evidence="3">
    <location>
        <begin position="11"/>
        <end position="65"/>
    </location>
</feature>
<protein>
    <recommendedName>
        <fullName evidence="3">HTH cro/C1-type domain-containing protein</fullName>
    </recommendedName>
</protein>
<dbReference type="InterPro" id="IPR050807">
    <property type="entry name" value="TransReg_Diox_bact_type"/>
</dbReference>
<dbReference type="PANTHER" id="PTHR46797:SF1">
    <property type="entry name" value="METHYLPHOSPHONATE SYNTHASE"/>
    <property type="match status" value="1"/>
</dbReference>
<dbReference type="GO" id="GO:0003700">
    <property type="term" value="F:DNA-binding transcription factor activity"/>
    <property type="evidence" value="ECO:0007669"/>
    <property type="project" value="TreeGrafter"/>
</dbReference>
<dbReference type="CDD" id="cd02209">
    <property type="entry name" value="cupin_XRE_C"/>
    <property type="match status" value="1"/>
</dbReference>
<proteinExistence type="predicted"/>
<keyword evidence="5" id="KW-1185">Reference proteome</keyword>
<dbReference type="GO" id="GO:0003677">
    <property type="term" value="F:DNA binding"/>
    <property type="evidence" value="ECO:0007669"/>
    <property type="project" value="UniProtKB-KW"/>
</dbReference>
<feature type="compositionally biased region" description="Polar residues" evidence="2">
    <location>
        <begin position="191"/>
        <end position="202"/>
    </location>
</feature>
<keyword evidence="1" id="KW-0238">DNA-binding</keyword>
<dbReference type="SMART" id="SM00530">
    <property type="entry name" value="HTH_XRE"/>
    <property type="match status" value="1"/>
</dbReference>
<gene>
    <name evidence="4" type="ORF">LEUCIP111803_01996</name>
</gene>
<dbReference type="CDD" id="cd00093">
    <property type="entry name" value="HTH_XRE"/>
    <property type="match status" value="1"/>
</dbReference>
<dbReference type="GO" id="GO:0005829">
    <property type="term" value="C:cytosol"/>
    <property type="evidence" value="ECO:0007669"/>
    <property type="project" value="TreeGrafter"/>
</dbReference>
<sequence>MDELAHLGERLRAYRLGRDLTLEQLAARTAVSISTLSRLESGKRQASLELLLPITRSLGIGLDDLIRPQAPDPRVTGTAVRRDGMLIARLSPEGSPVQTYKITYPPGRELPRLRVHDGYEWLYVLSGRLRLRLGERNLVLTHGEAAEFDTRIPHAMSADGRRPAQVISIFNDAGERMHTRLAQETTEDQTPEAQKNGTTPSE</sequence>
<dbReference type="Pfam" id="PF01381">
    <property type="entry name" value="HTH_3"/>
    <property type="match status" value="1"/>
</dbReference>
<dbReference type="RefSeq" id="WP_218115930.1">
    <property type="nucleotide sequence ID" value="NZ_CAJVAP010000024.1"/>
</dbReference>
<evidence type="ECO:0000313" key="4">
    <source>
        <dbReference type="EMBL" id="CAG7616511.1"/>
    </source>
</evidence>
<feature type="region of interest" description="Disordered" evidence="2">
    <location>
        <begin position="181"/>
        <end position="202"/>
    </location>
</feature>
<evidence type="ECO:0000313" key="5">
    <source>
        <dbReference type="Proteomes" id="UP000693892"/>
    </source>
</evidence>
<reference evidence="4" key="1">
    <citation type="submission" date="2021-06" db="EMBL/GenBank/DDBJ databases">
        <authorList>
            <person name="Criscuolo A."/>
        </authorList>
    </citation>
    <scope>NUCLEOTIDE SEQUENCE</scope>
    <source>
        <strain evidence="4">CIP111803</strain>
    </source>
</reference>
<evidence type="ECO:0000259" key="3">
    <source>
        <dbReference type="PROSITE" id="PS50943"/>
    </source>
</evidence>
<dbReference type="PROSITE" id="PS50943">
    <property type="entry name" value="HTH_CROC1"/>
    <property type="match status" value="1"/>
</dbReference>
<evidence type="ECO:0000256" key="2">
    <source>
        <dbReference type="SAM" id="MobiDB-lite"/>
    </source>
</evidence>
<name>A0A916JYN3_9MICO</name>
<dbReference type="Proteomes" id="UP000693892">
    <property type="component" value="Unassembled WGS sequence"/>
</dbReference>
<comment type="caution">
    <text evidence="4">The sequence shown here is derived from an EMBL/GenBank/DDBJ whole genome shotgun (WGS) entry which is preliminary data.</text>
</comment>
<dbReference type="Pfam" id="PF07883">
    <property type="entry name" value="Cupin_2"/>
    <property type="match status" value="1"/>
</dbReference>
<accession>A0A916JYN3</accession>
<organism evidence="4 5">
    <name type="scientific">Leucobacter soli</name>
    <dbReference type="NCBI Taxonomy" id="2812850"/>
    <lineage>
        <taxon>Bacteria</taxon>
        <taxon>Bacillati</taxon>
        <taxon>Actinomycetota</taxon>
        <taxon>Actinomycetes</taxon>
        <taxon>Micrococcales</taxon>
        <taxon>Microbacteriaceae</taxon>
        <taxon>Leucobacter</taxon>
    </lineage>
</organism>
<dbReference type="PANTHER" id="PTHR46797">
    <property type="entry name" value="HTH-TYPE TRANSCRIPTIONAL REGULATOR"/>
    <property type="match status" value="1"/>
</dbReference>
<dbReference type="EMBL" id="CAJVAP010000024">
    <property type="protein sequence ID" value="CAG7616511.1"/>
    <property type="molecule type" value="Genomic_DNA"/>
</dbReference>
<evidence type="ECO:0000256" key="1">
    <source>
        <dbReference type="ARBA" id="ARBA00023125"/>
    </source>
</evidence>
<dbReference type="InterPro" id="IPR001387">
    <property type="entry name" value="Cro/C1-type_HTH"/>
</dbReference>